<evidence type="ECO:0000313" key="2">
    <source>
        <dbReference type="Proteomes" id="UP001163223"/>
    </source>
</evidence>
<dbReference type="EMBL" id="CP113520">
    <property type="protein sequence ID" value="WAJ29866.1"/>
    <property type="molecule type" value="Genomic_DNA"/>
</dbReference>
<organism evidence="1 2">
    <name type="scientific">Antarcticirhabdus aurantiaca</name>
    <dbReference type="NCBI Taxonomy" id="2606717"/>
    <lineage>
        <taxon>Bacteria</taxon>
        <taxon>Pseudomonadati</taxon>
        <taxon>Pseudomonadota</taxon>
        <taxon>Alphaproteobacteria</taxon>
        <taxon>Hyphomicrobiales</taxon>
        <taxon>Aurantimonadaceae</taxon>
        <taxon>Antarcticirhabdus</taxon>
    </lineage>
</organism>
<gene>
    <name evidence="1" type="ORF">OXU80_06495</name>
</gene>
<protein>
    <submittedName>
        <fullName evidence="1">FUSC family protein</fullName>
    </submittedName>
</protein>
<name>A0ACD4NSL4_9HYPH</name>
<dbReference type="Proteomes" id="UP001163223">
    <property type="component" value="Chromosome"/>
</dbReference>
<accession>A0ACD4NSL4</accession>
<reference evidence="1" key="1">
    <citation type="submission" date="2022-11" db="EMBL/GenBank/DDBJ databases">
        <title>beta-Carotene-producing bacterium, Jeongeuplla avenae sp. nov., alleviates the salt stress of Arabidopsis seedlings.</title>
        <authorList>
            <person name="Jiang L."/>
            <person name="Lee J."/>
        </authorList>
    </citation>
    <scope>NUCLEOTIDE SEQUENCE</scope>
    <source>
        <strain evidence="1">DY_R2A_6</strain>
    </source>
</reference>
<evidence type="ECO:0000313" key="1">
    <source>
        <dbReference type="EMBL" id="WAJ29866.1"/>
    </source>
</evidence>
<proteinExistence type="predicted"/>
<keyword evidence="2" id="KW-1185">Reference proteome</keyword>
<sequence length="355" mass="35706">MVKGGDKRGVEDGHPAIPPTGASPGRTGAVSFDWRSALLAMPAIALLLGGGLLGSDILSASILAGSAFSVGFTASREVAGRRWAMPVLTTVAMTLAAFSGTLAGRQPIPELVLVSLAGGATGALATRNMTYWWIGLQATIALVVAAHFAGDTAAAMHRAVLVGAGGAVQGALLLAAMRLFGAPALVAPAPATPAPWRDTGLHGLRAAVCVGGALAAAHAFGLSHAYWAPTTALIVLKPGLRDTGWRGLERLAGTTAGLVLATGFALMFAGQPWLLAATVVLAAGAAFGLQRARYAVLTSAITVTALMLTVLAGAPVLSTDVDRLAATLLGGAVALLGAGLAPRRLPWRRSADDRA</sequence>